<evidence type="ECO:0000259" key="6">
    <source>
        <dbReference type="PROSITE" id="PS50109"/>
    </source>
</evidence>
<evidence type="ECO:0000256" key="1">
    <source>
        <dbReference type="ARBA" id="ARBA00000085"/>
    </source>
</evidence>
<dbReference type="Pfam" id="PF00512">
    <property type="entry name" value="HisKA"/>
    <property type="match status" value="1"/>
</dbReference>
<dbReference type="Gene3D" id="3.30.565.10">
    <property type="entry name" value="Histidine kinase-like ATPase, C-terminal domain"/>
    <property type="match status" value="1"/>
</dbReference>
<dbReference type="GO" id="GO:0000155">
    <property type="term" value="F:phosphorelay sensor kinase activity"/>
    <property type="evidence" value="ECO:0007669"/>
    <property type="project" value="InterPro"/>
</dbReference>
<dbReference type="AlphaFoldDB" id="A0A557STT0"/>
<keyword evidence="8" id="KW-1185">Reference proteome</keyword>
<comment type="catalytic activity">
    <reaction evidence="1">
        <text>ATP + protein L-histidine = ADP + protein N-phospho-L-histidine.</text>
        <dbReference type="EC" id="2.7.13.3"/>
    </reaction>
</comment>
<dbReference type="OrthoDB" id="342253at2157"/>
<dbReference type="EC" id="2.7.13.3" evidence="2"/>
<evidence type="ECO:0000313" key="7">
    <source>
        <dbReference type="EMBL" id="TVP39998.1"/>
    </source>
</evidence>
<dbReference type="InterPro" id="IPR003661">
    <property type="entry name" value="HisK_dim/P_dom"/>
</dbReference>
<feature type="domain" description="Histidine kinase" evidence="6">
    <location>
        <begin position="495"/>
        <end position="619"/>
    </location>
</feature>
<gene>
    <name evidence="7" type="ORF">NARC_100060</name>
</gene>
<dbReference type="PANTHER" id="PTHR43711:SF26">
    <property type="entry name" value="SENSOR HISTIDINE KINASE RCSC"/>
    <property type="match status" value="1"/>
</dbReference>
<evidence type="ECO:0000256" key="5">
    <source>
        <dbReference type="ARBA" id="ARBA00023012"/>
    </source>
</evidence>
<dbReference type="PROSITE" id="PS50109">
    <property type="entry name" value="HIS_KIN"/>
    <property type="match status" value="1"/>
</dbReference>
<dbReference type="CDD" id="cd00082">
    <property type="entry name" value="HisKA"/>
    <property type="match status" value="1"/>
</dbReference>
<keyword evidence="4 7" id="KW-0418">Kinase</keyword>
<dbReference type="InterPro" id="IPR036890">
    <property type="entry name" value="HATPase_C_sf"/>
</dbReference>
<dbReference type="SUPFAM" id="SSF47384">
    <property type="entry name" value="Homodimeric domain of signal transducing histidine kinase"/>
    <property type="match status" value="1"/>
</dbReference>
<dbReference type="InterPro" id="IPR050736">
    <property type="entry name" value="Sensor_HK_Regulatory"/>
</dbReference>
<dbReference type="InterPro" id="IPR005467">
    <property type="entry name" value="His_kinase_dom"/>
</dbReference>
<proteinExistence type="predicted"/>
<comment type="caution">
    <text evidence="7">The sequence shown here is derived from an EMBL/GenBank/DDBJ whole genome shotgun (WGS) entry which is preliminary data.</text>
</comment>
<accession>A0A557STT0</accession>
<dbReference type="SUPFAM" id="SSF55874">
    <property type="entry name" value="ATPase domain of HSP90 chaperone/DNA topoisomerase II/histidine kinase"/>
    <property type="match status" value="1"/>
</dbReference>
<dbReference type="RefSeq" id="WP_144732328.1">
    <property type="nucleotide sequence ID" value="NZ_ML675586.1"/>
</dbReference>
<organism evidence="7 8">
    <name type="scientific">Candidatus Nitrosocosmicus arcticus</name>
    <dbReference type="NCBI Taxonomy" id="2035267"/>
    <lineage>
        <taxon>Archaea</taxon>
        <taxon>Nitrososphaerota</taxon>
        <taxon>Nitrososphaeria</taxon>
        <taxon>Nitrososphaerales</taxon>
        <taxon>Nitrososphaeraceae</taxon>
        <taxon>Candidatus Nitrosocosmicus</taxon>
    </lineage>
</organism>
<name>A0A557STT0_9ARCH</name>
<dbReference type="SUPFAM" id="SSF56024">
    <property type="entry name" value="Phospholipase D/nuclease"/>
    <property type="match status" value="1"/>
</dbReference>
<dbReference type="Proteomes" id="UP000315289">
    <property type="component" value="Unassembled WGS sequence"/>
</dbReference>
<evidence type="ECO:0000256" key="2">
    <source>
        <dbReference type="ARBA" id="ARBA00012438"/>
    </source>
</evidence>
<protein>
    <recommendedName>
        <fullName evidence="2">histidine kinase</fullName>
        <ecNumber evidence="2">2.7.13.3</ecNumber>
    </recommendedName>
</protein>
<dbReference type="InterPro" id="IPR036097">
    <property type="entry name" value="HisK_dim/P_sf"/>
</dbReference>
<sequence length="636" mass="72885">MISKNKTKSSKSEILYGSENAIDRGIRFMQNTKIKMDITFDHKAPSIVVKLPAYCNGYKDILARGGKIRCITEVTPENIPYCKELLNLVSGLRHLDGLKGGIAINESEYMATTVLQEAQPLTEVIYSNVGEVVAQGQYIFDTLWRHSTPAFKRIREIEYGIEPIKTEVLESAEEIADKIYKIIKESNYLRTCSTIGGMQLSRRYYLDINRKILRDHQQGKHSGIKWITSINDKNDINIVKLFTKDGIKIKHTSDRPSINFVISDKCFASTTEKMIGGEMFSNLIISNDPLYLEHFSTIFDNIWEQSVEAKDRIKELMDTDLFKAKIISNPDDSIRLINKLYSSAQKEILIILPSVNGLLRIINSGGLEKLNELASRGVTVKILIIHSHKVDHLKQIITKYSEIKFRTSQFNFPILNRITIIDRTKTIILKIKDDTKTNVPDASGVATFIDGESTALSYTGIFETLWNQTEMFESLKKINEQLQSNERVQKEFLDIIAHELRSPIQPIIGLTEYVKGKLKDKKQIELLDSVITSGQKLNTLTENILDVSRIEDHLFRLKKEKFNLSVSISNTIKNFEDLLRKSKTNIKFEFNNSGEKYFVIGDRTRIEQVVSNLVYNSIKSISRKNYKKRRSNFNKD</sequence>
<dbReference type="Gene3D" id="1.10.287.130">
    <property type="match status" value="1"/>
</dbReference>
<dbReference type="Gene3D" id="3.30.870.10">
    <property type="entry name" value="Endonuclease Chain A"/>
    <property type="match status" value="1"/>
</dbReference>
<reference evidence="7 8" key="1">
    <citation type="journal article" date="2019" name="Front. Microbiol.">
        <title>Ammonia Oxidation by the Arctic Terrestrial Thaumarchaeote Candidatus Nitrosocosmicus arcticus Is Stimulated by Increasing Temperatures.</title>
        <authorList>
            <person name="Alves R.J.E."/>
            <person name="Kerou M."/>
            <person name="Zappe A."/>
            <person name="Bittner R."/>
            <person name="Abby S.S."/>
            <person name="Schmidt H.A."/>
            <person name="Pfeifer K."/>
            <person name="Schleper C."/>
        </authorList>
    </citation>
    <scope>NUCLEOTIDE SEQUENCE [LARGE SCALE GENOMIC DNA]</scope>
    <source>
        <strain evidence="7 8">Kfb</strain>
    </source>
</reference>
<evidence type="ECO:0000256" key="4">
    <source>
        <dbReference type="ARBA" id="ARBA00022777"/>
    </source>
</evidence>
<dbReference type="SMART" id="SM00388">
    <property type="entry name" value="HisKA"/>
    <property type="match status" value="1"/>
</dbReference>
<evidence type="ECO:0000313" key="8">
    <source>
        <dbReference type="Proteomes" id="UP000315289"/>
    </source>
</evidence>
<dbReference type="PANTHER" id="PTHR43711">
    <property type="entry name" value="TWO-COMPONENT HISTIDINE KINASE"/>
    <property type="match status" value="1"/>
</dbReference>
<keyword evidence="5" id="KW-0902">Two-component regulatory system</keyword>
<keyword evidence="3" id="KW-0808">Transferase</keyword>
<evidence type="ECO:0000256" key="3">
    <source>
        <dbReference type="ARBA" id="ARBA00022679"/>
    </source>
</evidence>
<dbReference type="EMBL" id="VOAH01000010">
    <property type="protein sequence ID" value="TVP39998.1"/>
    <property type="molecule type" value="Genomic_DNA"/>
</dbReference>